<name>A0A5C5XGW3_9PLAN</name>
<dbReference type="Proteomes" id="UP000316095">
    <property type="component" value="Unassembled WGS sequence"/>
</dbReference>
<dbReference type="EMBL" id="SJPG01000001">
    <property type="protein sequence ID" value="TWT61651.1"/>
    <property type="molecule type" value="Genomic_DNA"/>
</dbReference>
<comment type="caution">
    <text evidence="1">The sequence shown here is derived from an EMBL/GenBank/DDBJ whole genome shotgun (WGS) entry which is preliminary data.</text>
</comment>
<accession>A0A5C5XGW3</accession>
<keyword evidence="2" id="KW-1185">Reference proteome</keyword>
<evidence type="ECO:0000313" key="2">
    <source>
        <dbReference type="Proteomes" id="UP000316095"/>
    </source>
</evidence>
<gene>
    <name evidence="1" type="ORF">Pan54_23880</name>
</gene>
<evidence type="ECO:0000313" key="1">
    <source>
        <dbReference type="EMBL" id="TWT61651.1"/>
    </source>
</evidence>
<proteinExistence type="predicted"/>
<protein>
    <submittedName>
        <fullName evidence="1">Uncharacterized protein</fullName>
    </submittedName>
</protein>
<sequence>MHQGCISVVSVWAFFVCYPFTAMESKRSTTKPEKVFSRRGIVVSVFRYKNEIEDHTISNFKTTIRRLYKDDEEKTQSTYFLAPDDWPMAEFLSRQAWQYMMEQSQSDASSETKTKDKS</sequence>
<reference evidence="1 2" key="1">
    <citation type="submission" date="2019-02" db="EMBL/GenBank/DDBJ databases">
        <title>Deep-cultivation of Planctomycetes and their phenomic and genomic characterization uncovers novel biology.</title>
        <authorList>
            <person name="Wiegand S."/>
            <person name="Jogler M."/>
            <person name="Boedeker C."/>
            <person name="Pinto D."/>
            <person name="Vollmers J."/>
            <person name="Rivas-Marin E."/>
            <person name="Kohn T."/>
            <person name="Peeters S.H."/>
            <person name="Heuer A."/>
            <person name="Rast P."/>
            <person name="Oberbeckmann S."/>
            <person name="Bunk B."/>
            <person name="Jeske O."/>
            <person name="Meyerdierks A."/>
            <person name="Storesund J.E."/>
            <person name="Kallscheuer N."/>
            <person name="Luecker S."/>
            <person name="Lage O.M."/>
            <person name="Pohl T."/>
            <person name="Merkel B.J."/>
            <person name="Hornburger P."/>
            <person name="Mueller R.-W."/>
            <person name="Bruemmer F."/>
            <person name="Labrenz M."/>
            <person name="Spormann A.M."/>
            <person name="Op Den Camp H."/>
            <person name="Overmann J."/>
            <person name="Amann R."/>
            <person name="Jetten M.S.M."/>
            <person name="Mascher T."/>
            <person name="Medema M.H."/>
            <person name="Devos D.P."/>
            <person name="Kaster A.-K."/>
            <person name="Ovreas L."/>
            <person name="Rohde M."/>
            <person name="Galperin M.Y."/>
            <person name="Jogler C."/>
        </authorList>
    </citation>
    <scope>NUCLEOTIDE SEQUENCE [LARGE SCALE GENOMIC DNA]</scope>
    <source>
        <strain evidence="1 2">Pan54</strain>
    </source>
</reference>
<organism evidence="1 2">
    <name type="scientific">Rubinisphaera italica</name>
    <dbReference type="NCBI Taxonomy" id="2527969"/>
    <lineage>
        <taxon>Bacteria</taxon>
        <taxon>Pseudomonadati</taxon>
        <taxon>Planctomycetota</taxon>
        <taxon>Planctomycetia</taxon>
        <taxon>Planctomycetales</taxon>
        <taxon>Planctomycetaceae</taxon>
        <taxon>Rubinisphaera</taxon>
    </lineage>
</organism>
<dbReference type="AlphaFoldDB" id="A0A5C5XGW3"/>